<organism evidence="2 3">
    <name type="scientific">Armillaria borealis</name>
    <dbReference type="NCBI Taxonomy" id="47425"/>
    <lineage>
        <taxon>Eukaryota</taxon>
        <taxon>Fungi</taxon>
        <taxon>Dikarya</taxon>
        <taxon>Basidiomycota</taxon>
        <taxon>Agaricomycotina</taxon>
        <taxon>Agaricomycetes</taxon>
        <taxon>Agaricomycetidae</taxon>
        <taxon>Agaricales</taxon>
        <taxon>Marasmiineae</taxon>
        <taxon>Physalacriaceae</taxon>
        <taxon>Armillaria</taxon>
    </lineage>
</organism>
<accession>A0AA39IUG4</accession>
<proteinExistence type="predicted"/>
<evidence type="ECO:0000313" key="3">
    <source>
        <dbReference type="Proteomes" id="UP001175226"/>
    </source>
</evidence>
<sequence length="131" mass="15307">MSNSTEYCLSTTPKLYKSIPMLEGLTSEQYKVFTEEHAAAEEKYEEAVGAHDMWKTAKAKEVQLEKLKVDEEARAEKLKILQKEEEEWKAAEEKEKERQVAILKEQQDAMEKKKKDDLKKEKEEKEAAKKL</sequence>
<name>A0AA39IUG4_9AGAR</name>
<protein>
    <submittedName>
        <fullName evidence="2">Uncharacterized protein</fullName>
    </submittedName>
</protein>
<keyword evidence="3" id="KW-1185">Reference proteome</keyword>
<comment type="caution">
    <text evidence="2">The sequence shown here is derived from an EMBL/GenBank/DDBJ whole genome shotgun (WGS) entry which is preliminary data.</text>
</comment>
<dbReference type="AlphaFoldDB" id="A0AA39IUG4"/>
<feature type="region of interest" description="Disordered" evidence="1">
    <location>
        <begin position="106"/>
        <end position="131"/>
    </location>
</feature>
<gene>
    <name evidence="2" type="ORF">EV421DRAFT_1744693</name>
</gene>
<reference evidence="2" key="1">
    <citation type="submission" date="2023-06" db="EMBL/GenBank/DDBJ databases">
        <authorList>
            <consortium name="Lawrence Berkeley National Laboratory"/>
            <person name="Ahrendt S."/>
            <person name="Sahu N."/>
            <person name="Indic B."/>
            <person name="Wong-Bajracharya J."/>
            <person name="Merenyi Z."/>
            <person name="Ke H.-M."/>
            <person name="Monk M."/>
            <person name="Kocsube S."/>
            <person name="Drula E."/>
            <person name="Lipzen A."/>
            <person name="Balint B."/>
            <person name="Henrissat B."/>
            <person name="Andreopoulos B."/>
            <person name="Martin F.M."/>
            <person name="Harder C.B."/>
            <person name="Rigling D."/>
            <person name="Ford K.L."/>
            <person name="Foster G.D."/>
            <person name="Pangilinan J."/>
            <person name="Papanicolaou A."/>
            <person name="Barry K."/>
            <person name="LaButti K."/>
            <person name="Viragh M."/>
            <person name="Koriabine M."/>
            <person name="Yan M."/>
            <person name="Riley R."/>
            <person name="Champramary S."/>
            <person name="Plett K.L."/>
            <person name="Tsai I.J."/>
            <person name="Slot J."/>
            <person name="Sipos G."/>
            <person name="Plett J."/>
            <person name="Nagy L.G."/>
            <person name="Grigoriev I.V."/>
        </authorList>
    </citation>
    <scope>NUCLEOTIDE SEQUENCE</scope>
    <source>
        <strain evidence="2">FPL87.14</strain>
    </source>
</reference>
<dbReference type="EMBL" id="JAUEPT010000184">
    <property type="protein sequence ID" value="KAK0429944.1"/>
    <property type="molecule type" value="Genomic_DNA"/>
</dbReference>
<evidence type="ECO:0000256" key="1">
    <source>
        <dbReference type="SAM" id="MobiDB-lite"/>
    </source>
</evidence>
<evidence type="ECO:0000313" key="2">
    <source>
        <dbReference type="EMBL" id="KAK0429944.1"/>
    </source>
</evidence>
<dbReference type="Proteomes" id="UP001175226">
    <property type="component" value="Unassembled WGS sequence"/>
</dbReference>